<dbReference type="KEGG" id="beq:BEWA_001470"/>
<dbReference type="RefSeq" id="XP_004830406.1">
    <property type="nucleotide sequence ID" value="XM_004830349.1"/>
</dbReference>
<keyword evidence="3" id="KW-1185">Reference proteome</keyword>
<proteinExistence type="predicted"/>
<evidence type="ECO:0000313" key="2">
    <source>
        <dbReference type="EMBL" id="AFZ80740.1"/>
    </source>
</evidence>
<feature type="transmembrane region" description="Helical" evidence="1">
    <location>
        <begin position="326"/>
        <end position="350"/>
    </location>
</feature>
<accession>L0AYU5</accession>
<keyword evidence="1" id="KW-0812">Transmembrane</keyword>
<feature type="transmembrane region" description="Helical" evidence="1">
    <location>
        <begin position="130"/>
        <end position="153"/>
    </location>
</feature>
<feature type="transmembrane region" description="Helical" evidence="1">
    <location>
        <begin position="173"/>
        <end position="192"/>
    </location>
</feature>
<sequence length="468" mass="54085">MDGIKIPNVSILSDDQQRDNDFIKVIKTTHLDKNVKNESTSVYHFLPPEELEHSDQPKPESEDIPAISIARATRNIGNRSTSSNFHLDSSNYSDIFVKDDYISLPGGDEDLENVPVLKEYDCISIIHTTLYLGLMLISLLVPAIFHAFFQFRLYGLFFEEYQEGKIIDCFGEFENFFVVGVLIYIAIQLVGFNSTHNRFKGYLCNLCKFSMNKTRRDFMVNSKQEALEKFKKHVKSVFKTPTSACVTAMNDLAKGFDEASYKFTHGAAEEILDRMKMLKFKIFFMRIWFPFILHLIISLGTCAYVYDWKFRSHYRVPLAHPKIVSGFYWYAALQYEGFWCILITFIFNLVTWFHLCRLNEHKCFFASLDSALVEIDKAMSDYAMNISKEIWESQMLVFVTNAYPSNGDNLRISRNLLHPPTRNKTLTSQINISTSKRNKYPCLCQLVSNVSDELEFEGHNLSISVMDG</sequence>
<evidence type="ECO:0000256" key="1">
    <source>
        <dbReference type="SAM" id="Phobius"/>
    </source>
</evidence>
<gene>
    <name evidence="2" type="ORF">BEWA_001470</name>
</gene>
<dbReference type="VEuPathDB" id="PiroplasmaDB:BEWA_001470"/>
<reference evidence="2 3" key="1">
    <citation type="journal article" date="2012" name="BMC Genomics">
        <title>Comparative genomic analysis and phylogenetic position of Theileria equi.</title>
        <authorList>
            <person name="Kappmeyer L.S."/>
            <person name="Thiagarajan M."/>
            <person name="Herndon D.R."/>
            <person name="Ramsay J.D."/>
            <person name="Caler E."/>
            <person name="Djikeng A."/>
            <person name="Gillespie J.J."/>
            <person name="Lau A.O."/>
            <person name="Roalson E.H."/>
            <person name="Silva J.C."/>
            <person name="Silva M.G."/>
            <person name="Suarez C.E."/>
            <person name="Ueti M.W."/>
            <person name="Nene V.M."/>
            <person name="Mealey R.H."/>
            <person name="Knowles D.P."/>
            <person name="Brayton K.A."/>
        </authorList>
    </citation>
    <scope>NUCLEOTIDE SEQUENCE [LARGE SCALE GENOMIC DNA]</scope>
    <source>
        <strain evidence="2 3">WA</strain>
    </source>
</reference>
<protein>
    <submittedName>
        <fullName evidence="2">Uncharacterized protein</fullName>
    </submittedName>
</protein>
<organism evidence="2 3">
    <name type="scientific">Theileria equi strain WA</name>
    <dbReference type="NCBI Taxonomy" id="1537102"/>
    <lineage>
        <taxon>Eukaryota</taxon>
        <taxon>Sar</taxon>
        <taxon>Alveolata</taxon>
        <taxon>Apicomplexa</taxon>
        <taxon>Aconoidasida</taxon>
        <taxon>Piroplasmida</taxon>
        <taxon>Theileriidae</taxon>
        <taxon>Theileria</taxon>
    </lineage>
</organism>
<keyword evidence="1" id="KW-1133">Transmembrane helix</keyword>
<dbReference type="Proteomes" id="UP000031512">
    <property type="component" value="Chromosome 3"/>
</dbReference>
<name>L0AYU5_THEEQ</name>
<dbReference type="OrthoDB" id="363962at2759"/>
<keyword evidence="1" id="KW-0472">Membrane</keyword>
<feature type="transmembrane region" description="Helical" evidence="1">
    <location>
        <begin position="283"/>
        <end position="306"/>
    </location>
</feature>
<dbReference type="AlphaFoldDB" id="L0AYU5"/>
<dbReference type="GeneID" id="15804684"/>
<evidence type="ECO:0000313" key="3">
    <source>
        <dbReference type="Proteomes" id="UP000031512"/>
    </source>
</evidence>
<dbReference type="eggNOG" id="ENOG502QXDX">
    <property type="taxonomic scope" value="Eukaryota"/>
</dbReference>
<dbReference type="EMBL" id="CP001670">
    <property type="protein sequence ID" value="AFZ80740.1"/>
    <property type="molecule type" value="Genomic_DNA"/>
</dbReference>